<proteinExistence type="predicted"/>
<dbReference type="PANTHER" id="PTHR30146">
    <property type="entry name" value="LACI-RELATED TRANSCRIPTIONAL REPRESSOR"/>
    <property type="match status" value="1"/>
</dbReference>
<dbReference type="PROSITE" id="PS50932">
    <property type="entry name" value="HTH_LACI_2"/>
    <property type="match status" value="1"/>
</dbReference>
<dbReference type="PANTHER" id="PTHR30146:SF138">
    <property type="entry name" value="TRANSCRIPTIONAL REGULATORY PROTEIN"/>
    <property type="match status" value="1"/>
</dbReference>
<dbReference type="SMART" id="SM00354">
    <property type="entry name" value="HTH_LACI"/>
    <property type="match status" value="1"/>
</dbReference>
<keyword evidence="6" id="KW-1185">Reference proteome</keyword>
<accession>A0A418KMV9</accession>
<dbReference type="Gene3D" id="1.10.260.40">
    <property type="entry name" value="lambda repressor-like DNA-binding domains"/>
    <property type="match status" value="1"/>
</dbReference>
<dbReference type="OrthoDB" id="3467214at2"/>
<evidence type="ECO:0000313" key="5">
    <source>
        <dbReference type="EMBL" id="RIQ20291.1"/>
    </source>
</evidence>
<gene>
    <name evidence="5" type="ORF">DY240_18615</name>
</gene>
<dbReference type="Proteomes" id="UP000284057">
    <property type="component" value="Unassembled WGS sequence"/>
</dbReference>
<dbReference type="GO" id="GO:0000976">
    <property type="term" value="F:transcription cis-regulatory region binding"/>
    <property type="evidence" value="ECO:0007669"/>
    <property type="project" value="TreeGrafter"/>
</dbReference>
<dbReference type="PROSITE" id="PS00356">
    <property type="entry name" value="HTH_LACI_1"/>
    <property type="match status" value="1"/>
</dbReference>
<dbReference type="InterPro" id="IPR046335">
    <property type="entry name" value="LacI/GalR-like_sensor"/>
</dbReference>
<dbReference type="GO" id="GO:0003700">
    <property type="term" value="F:DNA-binding transcription factor activity"/>
    <property type="evidence" value="ECO:0007669"/>
    <property type="project" value="TreeGrafter"/>
</dbReference>
<evidence type="ECO:0000256" key="3">
    <source>
        <dbReference type="ARBA" id="ARBA00023163"/>
    </source>
</evidence>
<dbReference type="SUPFAM" id="SSF47413">
    <property type="entry name" value="lambda repressor-like DNA-binding domains"/>
    <property type="match status" value="1"/>
</dbReference>
<keyword evidence="1" id="KW-0805">Transcription regulation</keyword>
<evidence type="ECO:0000256" key="2">
    <source>
        <dbReference type="ARBA" id="ARBA00023125"/>
    </source>
</evidence>
<dbReference type="InterPro" id="IPR028082">
    <property type="entry name" value="Peripla_BP_I"/>
</dbReference>
<evidence type="ECO:0000313" key="6">
    <source>
        <dbReference type="Proteomes" id="UP000284057"/>
    </source>
</evidence>
<dbReference type="AlphaFoldDB" id="A0A418KMV9"/>
<dbReference type="Gene3D" id="3.40.50.2300">
    <property type="match status" value="2"/>
</dbReference>
<keyword evidence="3" id="KW-0804">Transcription</keyword>
<keyword evidence="2" id="KW-0238">DNA-binding</keyword>
<dbReference type="Pfam" id="PF13377">
    <property type="entry name" value="Peripla_BP_3"/>
    <property type="match status" value="1"/>
</dbReference>
<feature type="domain" description="HTH lacI-type" evidence="4">
    <location>
        <begin position="14"/>
        <end position="70"/>
    </location>
</feature>
<dbReference type="EMBL" id="QUAL01000174">
    <property type="protein sequence ID" value="RIQ20291.1"/>
    <property type="molecule type" value="Genomic_DNA"/>
</dbReference>
<organism evidence="5 6">
    <name type="scientific">Jiangella rhizosphaerae</name>
    <dbReference type="NCBI Taxonomy" id="2293569"/>
    <lineage>
        <taxon>Bacteria</taxon>
        <taxon>Bacillati</taxon>
        <taxon>Actinomycetota</taxon>
        <taxon>Actinomycetes</taxon>
        <taxon>Jiangellales</taxon>
        <taxon>Jiangellaceae</taxon>
        <taxon>Jiangella</taxon>
    </lineage>
</organism>
<comment type="caution">
    <text evidence="5">The sequence shown here is derived from an EMBL/GenBank/DDBJ whole genome shotgun (WGS) entry which is preliminary data.</text>
</comment>
<dbReference type="CDD" id="cd06285">
    <property type="entry name" value="PBP1_LacI-like"/>
    <property type="match status" value="1"/>
</dbReference>
<evidence type="ECO:0000256" key="1">
    <source>
        <dbReference type="ARBA" id="ARBA00023015"/>
    </source>
</evidence>
<dbReference type="InterPro" id="IPR010982">
    <property type="entry name" value="Lambda_DNA-bd_dom_sf"/>
</dbReference>
<dbReference type="CDD" id="cd01392">
    <property type="entry name" value="HTH_LacI"/>
    <property type="match status" value="1"/>
</dbReference>
<dbReference type="InterPro" id="IPR000843">
    <property type="entry name" value="HTH_LacI"/>
</dbReference>
<sequence>MQTMEPENSHPRRPTIKDVADRAGVTKATVSKYLNRAHGYAMAASTRERIRAAIQELDFQPSPLARGLSRSATSTIGLVVADIRSQFYPDLVASIQAAAEAAGYTLVLGSSGDDPDRELDIIRSMAHRRVDGVVLVAVRSESDHIDYLRRRGIQIVLASRDLPELVADTVVVDSLAGGRAATRHLRELGHRRLAHVAGEATVKPFADRRRGFELETADLGGDGSGLPVEVAASTIDGGRAAAHRLLDVAEPPTGVFFASDTMALGGLMACADLGLRVPDDVSIVGFDNVAVGQLPGIGLTTIDSDAVRVGEQATELLLKRMLAPADADADPILVTRPAELVVRTSAAPPR</sequence>
<protein>
    <submittedName>
        <fullName evidence="5">LacI family transcriptional regulator</fullName>
    </submittedName>
</protein>
<dbReference type="Pfam" id="PF00356">
    <property type="entry name" value="LacI"/>
    <property type="match status" value="1"/>
</dbReference>
<dbReference type="SUPFAM" id="SSF53822">
    <property type="entry name" value="Periplasmic binding protein-like I"/>
    <property type="match status" value="1"/>
</dbReference>
<evidence type="ECO:0000259" key="4">
    <source>
        <dbReference type="PROSITE" id="PS50932"/>
    </source>
</evidence>
<name>A0A418KMV9_9ACTN</name>
<reference evidence="5 6" key="1">
    <citation type="submission" date="2018-09" db="EMBL/GenBank/DDBJ databases">
        <title>Isolation, diversity and antifungal activity of actinobacteria from wheat.</title>
        <authorList>
            <person name="Han C."/>
        </authorList>
    </citation>
    <scope>NUCLEOTIDE SEQUENCE [LARGE SCALE GENOMIC DNA]</scope>
    <source>
        <strain evidence="5 6">NEAU-YY265</strain>
    </source>
</reference>